<evidence type="ECO:0000256" key="17">
    <source>
        <dbReference type="RuleBase" id="RU003848"/>
    </source>
</evidence>
<dbReference type="InterPro" id="IPR005864">
    <property type="entry name" value="ATP_synth_F0_bsu_bac"/>
</dbReference>
<comment type="similarity">
    <text evidence="1 16 17">Belongs to the ATPase B chain family.</text>
</comment>
<dbReference type="GO" id="GO:0046933">
    <property type="term" value="F:proton-transporting ATP synthase activity, rotational mechanism"/>
    <property type="evidence" value="ECO:0007669"/>
    <property type="project" value="UniProtKB-UniRule"/>
</dbReference>
<dbReference type="NCBIfam" id="NF004411">
    <property type="entry name" value="PRK05759.1-2"/>
    <property type="match status" value="1"/>
</dbReference>
<dbReference type="PANTHER" id="PTHR33445">
    <property type="entry name" value="ATP SYNTHASE SUBUNIT B', CHLOROPLASTIC"/>
    <property type="match status" value="1"/>
</dbReference>
<keyword evidence="20" id="KW-1185">Reference proteome</keyword>
<dbReference type="Proteomes" id="UP000003009">
    <property type="component" value="Unassembled WGS sequence"/>
</dbReference>
<evidence type="ECO:0000256" key="6">
    <source>
        <dbReference type="ARBA" id="ARBA00022692"/>
    </source>
</evidence>
<keyword evidence="3 16" id="KW-1003">Cell membrane</keyword>
<keyword evidence="8 16" id="KW-1133">Transmembrane helix</keyword>
<dbReference type="AlphaFoldDB" id="C4GMQ7"/>
<dbReference type="HOGENOM" id="CLU_079215_4_5_4"/>
<sequence>MINPYKRAGKVNLNATLIAEVIVFLLLCLFTVKFVWPPIAKALDERADKIAEGLAAAERGKSDFEQAEKKVAELLTEGRNQVSEIVANAEKRAAQIVEDAKAQAITEAASITEQAKTNAEQEINRAREALREQVAALAVKGAESILRREVDEKQHAQMLGALKQEL</sequence>
<dbReference type="HAMAP" id="MF_01398">
    <property type="entry name" value="ATP_synth_b_bprime"/>
    <property type="match status" value="1"/>
</dbReference>
<evidence type="ECO:0000256" key="9">
    <source>
        <dbReference type="ARBA" id="ARBA00023065"/>
    </source>
</evidence>
<evidence type="ECO:0000256" key="8">
    <source>
        <dbReference type="ARBA" id="ARBA00022989"/>
    </source>
</evidence>
<comment type="subunit">
    <text evidence="16">F-type ATPases have 2 components, F(1) - the catalytic core - and F(0) - the membrane proton channel. F(1) has five subunits: alpha(3), beta(3), gamma(1), delta(1), epsilon(1). F(0) has three main subunits: a(1), b(2) and c(10-14). The alpha and beta chains form an alternating ring which encloses part of the gamma chain. F(1) is attached to F(0) by a central stalk formed by the gamma and epsilon chains, while a peripheral stalk is formed by the delta and b chains.</text>
</comment>
<keyword evidence="9 16" id="KW-0406">Ion transport</keyword>
<evidence type="ECO:0000313" key="19">
    <source>
        <dbReference type="EMBL" id="EEP66592.1"/>
    </source>
</evidence>
<dbReference type="Gene3D" id="6.10.250.1580">
    <property type="match status" value="1"/>
</dbReference>
<keyword evidence="10 16" id="KW-0472">Membrane</keyword>
<evidence type="ECO:0000256" key="13">
    <source>
        <dbReference type="ARBA" id="ARBA00025614"/>
    </source>
</evidence>
<evidence type="ECO:0000256" key="4">
    <source>
        <dbReference type="ARBA" id="ARBA00022519"/>
    </source>
</evidence>
<dbReference type="EMBL" id="ACJW02000008">
    <property type="protein sequence ID" value="EEP66592.1"/>
    <property type="molecule type" value="Genomic_DNA"/>
</dbReference>
<evidence type="ECO:0000256" key="7">
    <source>
        <dbReference type="ARBA" id="ARBA00022781"/>
    </source>
</evidence>
<evidence type="ECO:0000313" key="20">
    <source>
        <dbReference type="Proteomes" id="UP000003009"/>
    </source>
</evidence>
<name>C4GMQ7_9NEIS</name>
<dbReference type="InterPro" id="IPR028987">
    <property type="entry name" value="ATP_synth_B-like_membr_sf"/>
</dbReference>
<reference evidence="19" key="1">
    <citation type="submission" date="2009-04" db="EMBL/GenBank/DDBJ databases">
        <authorList>
            <person name="Weinstock G."/>
            <person name="Sodergren E."/>
            <person name="Clifton S."/>
            <person name="Fulton L."/>
            <person name="Fulton B."/>
            <person name="Courtney L."/>
            <person name="Fronick C."/>
            <person name="Harrison M."/>
            <person name="Strong C."/>
            <person name="Farmer C."/>
            <person name="Delahaunty K."/>
            <person name="Markovic C."/>
            <person name="Hall O."/>
            <person name="Minx P."/>
            <person name="Tomlinson C."/>
            <person name="Mitreva M."/>
            <person name="Nelson J."/>
            <person name="Hou S."/>
            <person name="Wollam A."/>
            <person name="Pepin K.H."/>
            <person name="Johnson M."/>
            <person name="Bhonagiri V."/>
            <person name="Nash W.E."/>
            <person name="Warren W."/>
            <person name="Chinwalla A."/>
            <person name="Mardis E.R."/>
            <person name="Wilson R.K."/>
        </authorList>
    </citation>
    <scope>NUCLEOTIDE SEQUENCE [LARGE SCALE GENOMIC DNA]</scope>
    <source>
        <strain evidence="19">ATCC 51147</strain>
    </source>
</reference>
<organism evidence="19 20">
    <name type="scientific">Kingella oralis ATCC 51147</name>
    <dbReference type="NCBI Taxonomy" id="629741"/>
    <lineage>
        <taxon>Bacteria</taxon>
        <taxon>Pseudomonadati</taxon>
        <taxon>Pseudomonadota</taxon>
        <taxon>Betaproteobacteria</taxon>
        <taxon>Neisseriales</taxon>
        <taxon>Neisseriaceae</taxon>
        <taxon>Kingella</taxon>
    </lineage>
</organism>
<dbReference type="GO" id="GO:0046961">
    <property type="term" value="F:proton-transporting ATPase activity, rotational mechanism"/>
    <property type="evidence" value="ECO:0007669"/>
    <property type="project" value="TreeGrafter"/>
</dbReference>
<evidence type="ECO:0000256" key="3">
    <source>
        <dbReference type="ARBA" id="ARBA00022475"/>
    </source>
</evidence>
<comment type="function">
    <text evidence="13">Component of the F(0) channel, it forms part of the peripheral stalk, linking F(1) to F(0). The b'-subunit is a diverged and duplicated form of b found in plants and photosynthetic bacteria.</text>
</comment>
<keyword evidence="19" id="KW-0378">Hydrolase</keyword>
<evidence type="ECO:0000256" key="5">
    <source>
        <dbReference type="ARBA" id="ARBA00022547"/>
    </source>
</evidence>
<comment type="caution">
    <text evidence="19">The sequence shown here is derived from an EMBL/GenBank/DDBJ whole genome shotgun (WGS) entry which is preliminary data.</text>
</comment>
<dbReference type="InterPro" id="IPR002146">
    <property type="entry name" value="ATP_synth_b/b'su_bac/chlpt"/>
</dbReference>
<evidence type="ECO:0000256" key="18">
    <source>
        <dbReference type="SAM" id="Coils"/>
    </source>
</evidence>
<keyword evidence="18" id="KW-0175">Coiled coil</keyword>
<dbReference type="FunFam" id="1.20.5.620:FF:000001">
    <property type="entry name" value="ATP synthase subunit b"/>
    <property type="match status" value="1"/>
</dbReference>
<keyword evidence="11 16" id="KW-0066">ATP synthesis</keyword>
<proteinExistence type="inferred from homology"/>
<dbReference type="SUPFAM" id="SSF81573">
    <property type="entry name" value="F1F0 ATP synthase subunit B, membrane domain"/>
    <property type="match status" value="1"/>
</dbReference>
<feature type="transmembrane region" description="Helical" evidence="16">
    <location>
        <begin position="12"/>
        <end position="36"/>
    </location>
</feature>
<evidence type="ECO:0000256" key="10">
    <source>
        <dbReference type="ARBA" id="ARBA00023136"/>
    </source>
</evidence>
<comment type="subunit">
    <text evidence="14">F-type ATPases have 2 components, F(1) - the catalytic core - and F(0) - the membrane proton channel. F(1) has five subunits: alpha(3), beta(3), gamma(1), delta(1), epsilon(1). F(0) has four main subunits: a(1), b(2) and c(10-14). The alpha and beta chains form an alternating ring which encloses part of the gamma chain. F(1) is attached to F(0) by a central stalk formed by the gamma and epsilon chains, while a peripheral stalk is formed by the delta and b chains.</text>
</comment>
<dbReference type="InterPro" id="IPR050059">
    <property type="entry name" value="ATP_synthase_B_chain"/>
</dbReference>
<evidence type="ECO:0000256" key="14">
    <source>
        <dbReference type="ARBA" id="ARBA00026054"/>
    </source>
</evidence>
<dbReference type="Pfam" id="PF00430">
    <property type="entry name" value="ATP-synt_B"/>
    <property type="match status" value="1"/>
</dbReference>
<comment type="function">
    <text evidence="12 16">F(1)F(0) ATP synthase produces ATP from ADP in the presence of a proton or sodium gradient. F-type ATPases consist of two structural domains, F(1) containing the extramembraneous catalytic core and F(0) containing the membrane proton channel, linked together by a central stalk and a peripheral stalk. During catalysis, ATP synthesis in the catalytic domain of F(1) is coupled via a rotary mechanism of the central stalk subunits to proton translocation.</text>
</comment>
<evidence type="ECO:0000256" key="11">
    <source>
        <dbReference type="ARBA" id="ARBA00023310"/>
    </source>
</evidence>
<evidence type="ECO:0000256" key="12">
    <source>
        <dbReference type="ARBA" id="ARBA00025198"/>
    </source>
</evidence>
<comment type="subcellular location">
    <subcellularLocation>
        <location evidence="16">Cell membrane</location>
        <topology evidence="16">Single-pass membrane protein</topology>
    </subcellularLocation>
    <subcellularLocation>
        <location evidence="15">Endomembrane system</location>
        <topology evidence="15">Single-pass membrane protein</topology>
    </subcellularLocation>
</comment>
<dbReference type="GO" id="GO:0045259">
    <property type="term" value="C:proton-transporting ATP synthase complex"/>
    <property type="evidence" value="ECO:0007669"/>
    <property type="project" value="UniProtKB-KW"/>
</dbReference>
<keyword evidence="2 16" id="KW-0813">Transport</keyword>
<evidence type="ECO:0000256" key="16">
    <source>
        <dbReference type="HAMAP-Rule" id="MF_01398"/>
    </source>
</evidence>
<feature type="coiled-coil region" evidence="18">
    <location>
        <begin position="109"/>
        <end position="136"/>
    </location>
</feature>
<keyword evidence="7 16" id="KW-0375">Hydrogen ion transport</keyword>
<protein>
    <recommendedName>
        <fullName evidence="16">ATP synthase subunit b</fullName>
    </recommendedName>
    <alternativeName>
        <fullName evidence="16">ATP synthase F(0) sector subunit b</fullName>
    </alternativeName>
    <alternativeName>
        <fullName evidence="16">ATPase subunit I</fullName>
    </alternativeName>
    <alternativeName>
        <fullName evidence="16">F-type ATPase subunit b</fullName>
        <shortName evidence="16">F-ATPase subunit b</shortName>
    </alternativeName>
</protein>
<dbReference type="PANTHER" id="PTHR33445:SF1">
    <property type="entry name" value="ATP SYNTHASE SUBUNIT B"/>
    <property type="match status" value="1"/>
</dbReference>
<gene>
    <name evidence="16 19" type="primary">atpF</name>
    <name evidence="19" type="ORF">GCWU000324_02993</name>
</gene>
<dbReference type="NCBIfam" id="TIGR01144">
    <property type="entry name" value="ATP_synt_b"/>
    <property type="match status" value="1"/>
</dbReference>
<evidence type="ECO:0000256" key="2">
    <source>
        <dbReference type="ARBA" id="ARBA00022448"/>
    </source>
</evidence>
<dbReference type="GO" id="GO:0012505">
    <property type="term" value="C:endomembrane system"/>
    <property type="evidence" value="ECO:0007669"/>
    <property type="project" value="UniProtKB-SubCell"/>
</dbReference>
<keyword evidence="6 16" id="KW-0812">Transmembrane</keyword>
<keyword evidence="5 16" id="KW-0138">CF(0)</keyword>
<dbReference type="GO" id="GO:0016787">
    <property type="term" value="F:hydrolase activity"/>
    <property type="evidence" value="ECO:0007669"/>
    <property type="project" value="UniProtKB-KW"/>
</dbReference>
<accession>C4GMQ7</accession>
<dbReference type="GO" id="GO:0005886">
    <property type="term" value="C:plasma membrane"/>
    <property type="evidence" value="ECO:0007669"/>
    <property type="project" value="UniProtKB-SubCell"/>
</dbReference>
<dbReference type="CDD" id="cd06503">
    <property type="entry name" value="ATP-synt_Fo_b"/>
    <property type="match status" value="1"/>
</dbReference>
<dbReference type="STRING" id="629741.GCWU000324_02993"/>
<keyword evidence="4" id="KW-0997">Cell inner membrane</keyword>
<evidence type="ECO:0000256" key="15">
    <source>
        <dbReference type="ARBA" id="ARBA00037847"/>
    </source>
</evidence>
<evidence type="ECO:0000256" key="1">
    <source>
        <dbReference type="ARBA" id="ARBA00005513"/>
    </source>
</evidence>